<reference evidence="2" key="1">
    <citation type="submission" date="2021-03" db="EMBL/GenBank/DDBJ databases">
        <title>Chromosome level genome of the anhydrobiotic midge Polypedilum vanderplanki.</title>
        <authorList>
            <person name="Yoshida Y."/>
            <person name="Kikawada T."/>
            <person name="Gusev O."/>
        </authorList>
    </citation>
    <scope>NUCLEOTIDE SEQUENCE</scope>
    <source>
        <strain evidence="2">NIAS01</strain>
        <tissue evidence="2">Whole body or cell culture</tissue>
    </source>
</reference>
<dbReference type="OrthoDB" id="6356735at2759"/>
<sequence length="251" mass="27121">MKFSKLIGFTYAMIVLALLCHFAKANPKQYEGNDSTYPNNPYRRRQVPINETEAAASDRTQRLGNLIGTGGYGTSGYGNSLGYGYGTNYGVGNYGAKIDLGGVVLGTIIGIGALLLLPKVVGVLAGHGGGYYRNNDETGVTDLMNRFDDFLAQHNVDSNACMQKAVCHFVRSSDYHNSVGTADQIESMISTLSENSIVEYMLDGTAIKEAISNAKSPTGRDCDSIYLACPLDRQSALNLMKKFFPLPGRNN</sequence>
<name>A0A9J6BIT5_POLVA</name>
<proteinExistence type="predicted"/>
<evidence type="ECO:0000313" key="2">
    <source>
        <dbReference type="EMBL" id="KAG5669732.1"/>
    </source>
</evidence>
<evidence type="ECO:0000256" key="1">
    <source>
        <dbReference type="SAM" id="SignalP"/>
    </source>
</evidence>
<dbReference type="EMBL" id="JADBJN010000003">
    <property type="protein sequence ID" value="KAG5669732.1"/>
    <property type="molecule type" value="Genomic_DNA"/>
</dbReference>
<dbReference type="Pfam" id="PF07841">
    <property type="entry name" value="DM4_12"/>
    <property type="match status" value="1"/>
</dbReference>
<gene>
    <name evidence="2" type="ORF">PVAND_000027</name>
</gene>
<comment type="caution">
    <text evidence="2">The sequence shown here is derived from an EMBL/GenBank/DDBJ whole genome shotgun (WGS) entry which is preliminary data.</text>
</comment>
<organism evidence="2 3">
    <name type="scientific">Polypedilum vanderplanki</name>
    <name type="common">Sleeping chironomid midge</name>
    <dbReference type="NCBI Taxonomy" id="319348"/>
    <lineage>
        <taxon>Eukaryota</taxon>
        <taxon>Metazoa</taxon>
        <taxon>Ecdysozoa</taxon>
        <taxon>Arthropoda</taxon>
        <taxon>Hexapoda</taxon>
        <taxon>Insecta</taxon>
        <taxon>Pterygota</taxon>
        <taxon>Neoptera</taxon>
        <taxon>Endopterygota</taxon>
        <taxon>Diptera</taxon>
        <taxon>Nematocera</taxon>
        <taxon>Chironomoidea</taxon>
        <taxon>Chironomidae</taxon>
        <taxon>Chironominae</taxon>
        <taxon>Polypedilum</taxon>
        <taxon>Polypedilum</taxon>
    </lineage>
</organism>
<dbReference type="InterPro" id="IPR006631">
    <property type="entry name" value="DM4_12"/>
</dbReference>
<accession>A0A9J6BIT5</accession>
<dbReference type="Proteomes" id="UP001107558">
    <property type="component" value="Chromosome 3"/>
</dbReference>
<protein>
    <submittedName>
        <fullName evidence="2">Uncharacterized protein</fullName>
    </submittedName>
</protein>
<keyword evidence="1" id="KW-0732">Signal</keyword>
<feature type="chain" id="PRO_5039927688" evidence="1">
    <location>
        <begin position="26"/>
        <end position="251"/>
    </location>
</feature>
<dbReference type="AlphaFoldDB" id="A0A9J6BIT5"/>
<keyword evidence="3" id="KW-1185">Reference proteome</keyword>
<evidence type="ECO:0000313" key="3">
    <source>
        <dbReference type="Proteomes" id="UP001107558"/>
    </source>
</evidence>
<feature type="signal peptide" evidence="1">
    <location>
        <begin position="1"/>
        <end position="25"/>
    </location>
</feature>